<gene>
    <name evidence="1" type="ORF">D0Z00_000535</name>
</gene>
<evidence type="ECO:0000313" key="2">
    <source>
        <dbReference type="Proteomes" id="UP000744676"/>
    </source>
</evidence>
<reference evidence="1 2" key="1">
    <citation type="journal article" date="2020" name="Front. Microbiol.">
        <title>Phenotypic and Genetic Characterization of the Cheese Ripening Yeast Geotrichum candidum.</title>
        <authorList>
            <person name="Perkins V."/>
            <person name="Vignola S."/>
            <person name="Lessard M.H."/>
            <person name="Plante P.L."/>
            <person name="Corbeil J."/>
            <person name="Dugat-Bony E."/>
            <person name="Frenette M."/>
            <person name="Labrie S."/>
        </authorList>
    </citation>
    <scope>NUCLEOTIDE SEQUENCE [LARGE SCALE GENOMIC DNA]</scope>
    <source>
        <strain evidence="1 2">LMA-1147</strain>
    </source>
</reference>
<name>A0ACB6V9M9_9ASCO</name>
<comment type="caution">
    <text evidence="1">The sequence shown here is derived from an EMBL/GenBank/DDBJ whole genome shotgun (WGS) entry which is preliminary data.</text>
</comment>
<dbReference type="Proteomes" id="UP000744676">
    <property type="component" value="Unassembled WGS sequence"/>
</dbReference>
<organism evidence="1 2">
    <name type="scientific">Geotrichum galactomycetum</name>
    <dbReference type="NCBI Taxonomy" id="27317"/>
    <lineage>
        <taxon>Eukaryota</taxon>
        <taxon>Fungi</taxon>
        <taxon>Dikarya</taxon>
        <taxon>Ascomycota</taxon>
        <taxon>Saccharomycotina</taxon>
        <taxon>Dipodascomycetes</taxon>
        <taxon>Dipodascales</taxon>
        <taxon>Dipodascaceae</taxon>
        <taxon>Geotrichum</taxon>
    </lineage>
</organism>
<protein>
    <submittedName>
        <fullName evidence="1">Uncharacterized protein</fullName>
    </submittedName>
</protein>
<accession>A0ACB6V9M9</accession>
<dbReference type="EMBL" id="QVQA01000007">
    <property type="protein sequence ID" value="KAF5102075.1"/>
    <property type="molecule type" value="Genomic_DNA"/>
</dbReference>
<sequence length="774" mass="83827">MLRAALRYKTNCQFAISAAARVRYSTPTAPKVRRPGGLSRMRRPGSGADPAPTAAAATTTPAADPATAAVSKPVSKPAASMQPSPKRPQSQPAQASKSHFSKQTPPPRHFQNKKPVIDYNAQAAQADASKKPVRRRRSNAPKPRIAIPKFITLSNFANVLGIGFHRLQRQMTEMGFSELTHDHIIEEETAVLVADELGFEAVVDEVQGVDLFPASNTPEEIAKMPLRPPIVTIMGHVDHGKTTILDYLRNSSIAAGEHGGITQHIGAFNVKLSNNKQICFLDTPGHAAFLNMRERGANVTDIVVLVVAADDSVMPQTKEAIKHAKAAGVPMIVAINKMDKPGANPDKVIADLSANEVDVEDYGGETQTVPVSGKTGMGIDKLEEAIITLSEIQELRAPATGLSEGWVIESQVKKGLGPSATVLVRRGTLKTGSFIVAGNTWCKVKSLRDDHGKVIKKTGPGTPVEVTGWKMLPEAGDEMLEAKSESFAKQVVDNRTTRAQQIKEASDIAAINEKRRKMHEEQDKAHARLERLRLGLPAEAVMQETVTEGADGLSTSSGGAPEGPKILSYIIKADVSGSAEAVAASIEGLGNSEVSATVLYKGVGPVNDTDLARAETAKAQILTFNLNVERDIRSKAERKQIGIVSHSIIYRLLEDVTAQLASQLEPEIKQKVLGEAVVREIFDFTLKSKKSAKKINIAGSRVTNGRMAKKSLVRVLRDKKVVFTGNFSSLKHFKEEVEEIKKDTDCGITFEGWDDFQPGDIIQTYEEIEVPRYL</sequence>
<evidence type="ECO:0000313" key="1">
    <source>
        <dbReference type="EMBL" id="KAF5102075.1"/>
    </source>
</evidence>
<keyword evidence="2" id="KW-1185">Reference proteome</keyword>
<proteinExistence type="predicted"/>